<proteinExistence type="predicted"/>
<dbReference type="EMBL" id="PDJN01000003">
    <property type="protein sequence ID" value="PFG60401.1"/>
    <property type="molecule type" value="Genomic_DNA"/>
</dbReference>
<gene>
    <name evidence="1" type="ORF">DM05_5113</name>
</gene>
<dbReference type="AlphaFoldDB" id="A0A7Z1K0L2"/>
<reference evidence="1 2" key="2">
    <citation type="submission" date="2017-10" db="EMBL/GenBank/DDBJ databases">
        <title>Bacterial endophytes that colonize and modify switchgrass growth.</title>
        <authorList>
            <person name="Debolt S."/>
        </authorList>
    </citation>
    <scope>NUCLEOTIDE SEQUENCE [LARGE SCALE GENOMIC DNA]</scope>
    <source>
        <strain evidence="1 2">A2-S9</strain>
    </source>
</reference>
<reference evidence="1 2" key="1">
    <citation type="submission" date="2017-09" db="EMBL/GenBank/DDBJ databases">
        <authorList>
            <person name="DeBolt S."/>
            <person name="Huntemann M."/>
            <person name="Clum A."/>
            <person name="Pillay M."/>
            <person name="Palaniappan K."/>
            <person name="Varghese N."/>
            <person name="Mikhailova N."/>
            <person name="Stamatis D."/>
            <person name="Reddy T."/>
            <person name="Daum C."/>
            <person name="Shapiro N."/>
            <person name="Ivanova N."/>
            <person name="Kyrpides N."/>
            <person name="Woyke T."/>
        </authorList>
    </citation>
    <scope>NUCLEOTIDE SEQUENCE [LARGE SCALE GENOMIC DNA]</scope>
    <source>
        <strain evidence="1 2">A2-S9</strain>
    </source>
</reference>
<accession>A0A7Z1K0L2</accession>
<evidence type="ECO:0000313" key="2">
    <source>
        <dbReference type="Proteomes" id="UP000221580"/>
    </source>
</evidence>
<comment type="caution">
    <text evidence="1">The sequence shown here is derived from an EMBL/GenBank/DDBJ whole genome shotgun (WGS) entry which is preliminary data.</text>
</comment>
<name>A0A7Z1K0L2_9PSED</name>
<dbReference type="Proteomes" id="UP000221580">
    <property type="component" value="Unassembled WGS sequence"/>
</dbReference>
<organism evidence="1 2">
    <name type="scientific">Pseudomonas poae</name>
    <dbReference type="NCBI Taxonomy" id="200451"/>
    <lineage>
        <taxon>Bacteria</taxon>
        <taxon>Pseudomonadati</taxon>
        <taxon>Pseudomonadota</taxon>
        <taxon>Gammaproteobacteria</taxon>
        <taxon>Pseudomonadales</taxon>
        <taxon>Pseudomonadaceae</taxon>
        <taxon>Pseudomonas</taxon>
    </lineage>
</organism>
<protein>
    <submittedName>
        <fullName evidence="1">Uncharacterized protein</fullName>
    </submittedName>
</protein>
<evidence type="ECO:0000313" key="1">
    <source>
        <dbReference type="EMBL" id="PFG60401.1"/>
    </source>
</evidence>
<sequence>MKRLVPRSEIESYELTKIESPYFARLKVREFFVPRMRCPG</sequence>